<protein>
    <recommendedName>
        <fullName evidence="1">DUF7347 domain-containing protein</fullName>
    </recommendedName>
</protein>
<dbReference type="GO" id="GO:0009265">
    <property type="term" value="P:2'-deoxyribonucleotide biosynthetic process"/>
    <property type="evidence" value="ECO:0007669"/>
    <property type="project" value="TreeGrafter"/>
</dbReference>
<dbReference type="GO" id="GO:0008998">
    <property type="term" value="F:ribonucleoside-triphosphate reductase (thioredoxin) activity"/>
    <property type="evidence" value="ECO:0007669"/>
    <property type="project" value="TreeGrafter"/>
</dbReference>
<evidence type="ECO:0000313" key="2">
    <source>
        <dbReference type="EMBL" id="GAJ01317.1"/>
    </source>
</evidence>
<accession>X1UCL2</accession>
<dbReference type="InterPro" id="IPR055771">
    <property type="entry name" value="DUF7347"/>
</dbReference>
<proteinExistence type="predicted"/>
<evidence type="ECO:0000259" key="1">
    <source>
        <dbReference type="Pfam" id="PF24038"/>
    </source>
</evidence>
<gene>
    <name evidence="2" type="ORF">S12H4_28004</name>
</gene>
<dbReference type="Pfam" id="PF24038">
    <property type="entry name" value="DUF7347"/>
    <property type="match status" value="1"/>
</dbReference>
<dbReference type="GO" id="GO:0031250">
    <property type="term" value="C:anaerobic ribonucleoside-triphosphate reductase complex"/>
    <property type="evidence" value="ECO:0007669"/>
    <property type="project" value="TreeGrafter"/>
</dbReference>
<feature type="domain" description="DUF7347" evidence="1">
    <location>
        <begin position="11"/>
        <end position="84"/>
    </location>
</feature>
<dbReference type="Gene3D" id="1.10.10.10">
    <property type="entry name" value="Winged helix-like DNA-binding domain superfamily/Winged helix DNA-binding domain"/>
    <property type="match status" value="1"/>
</dbReference>
<dbReference type="EMBL" id="BARW01016033">
    <property type="protein sequence ID" value="GAJ01317.1"/>
    <property type="molecule type" value="Genomic_DNA"/>
</dbReference>
<reference evidence="2" key="1">
    <citation type="journal article" date="2014" name="Front. Microbiol.">
        <title>High frequency of phylogenetically diverse reductive dehalogenase-homologous genes in deep subseafloor sedimentary metagenomes.</title>
        <authorList>
            <person name="Kawai M."/>
            <person name="Futagami T."/>
            <person name="Toyoda A."/>
            <person name="Takaki Y."/>
            <person name="Nishi S."/>
            <person name="Hori S."/>
            <person name="Arai W."/>
            <person name="Tsubouchi T."/>
            <person name="Morono Y."/>
            <person name="Uchiyama I."/>
            <person name="Ito T."/>
            <person name="Fujiyama A."/>
            <person name="Inagaki F."/>
            <person name="Takami H."/>
        </authorList>
    </citation>
    <scope>NUCLEOTIDE SEQUENCE</scope>
    <source>
        <strain evidence="2">Expedition CK06-06</strain>
    </source>
</reference>
<organism evidence="2">
    <name type="scientific">marine sediment metagenome</name>
    <dbReference type="NCBI Taxonomy" id="412755"/>
    <lineage>
        <taxon>unclassified sequences</taxon>
        <taxon>metagenomes</taxon>
        <taxon>ecological metagenomes</taxon>
    </lineage>
</organism>
<sequence length="286" mass="32967">DKNNDVLEKQLKILSQKIRIDILKKLDVSRNFLSYSRLQKEVLGANPNSINFSFHLKALKNGNLISTSESGYTLSTLGKQILKNVVSMEQILNDQNEPIMIRTSKYSKEPFNTNKIEDYLIKEGQLEKFLAIQISKEVKERLSKANIGYLTTPLMREYINAILLENGLEEIRHKLTRLGTPPFEAFSFFDRSFNPEQFISKLGSDVSEQFLLLNLLPKNLADLYLSGEIALLNLNYWSLRPLGFYLDSKLIVEYITKQSSINLNKLDNNIDSINLVMNFFDILEKF</sequence>
<dbReference type="PANTHER" id="PTHR21075">
    <property type="entry name" value="ANAEROBIC RIBONUCLEOSIDE-TRIPHOSPHATE REDUCTASE"/>
    <property type="match status" value="1"/>
</dbReference>
<dbReference type="GO" id="GO:0004748">
    <property type="term" value="F:ribonucleoside-diphosphate reductase activity, thioredoxin disulfide as acceptor"/>
    <property type="evidence" value="ECO:0007669"/>
    <property type="project" value="TreeGrafter"/>
</dbReference>
<dbReference type="AlphaFoldDB" id="X1UCL2"/>
<dbReference type="InterPro" id="IPR036388">
    <property type="entry name" value="WH-like_DNA-bd_sf"/>
</dbReference>
<dbReference type="PANTHER" id="PTHR21075:SF0">
    <property type="entry name" value="ANAEROBIC RIBONUCLEOSIDE-TRIPHOSPHATE REDUCTASE"/>
    <property type="match status" value="1"/>
</dbReference>
<feature type="non-terminal residue" evidence="2">
    <location>
        <position position="286"/>
    </location>
</feature>
<name>X1UCL2_9ZZZZ</name>
<feature type="non-terminal residue" evidence="2">
    <location>
        <position position="1"/>
    </location>
</feature>
<comment type="caution">
    <text evidence="2">The sequence shown here is derived from an EMBL/GenBank/DDBJ whole genome shotgun (WGS) entry which is preliminary data.</text>
</comment>